<dbReference type="SUPFAM" id="SSF82866">
    <property type="entry name" value="Multidrug efflux transporter AcrB transmembrane domain"/>
    <property type="match status" value="2"/>
</dbReference>
<feature type="transmembrane region" description="Helical" evidence="1">
    <location>
        <begin position="12"/>
        <end position="30"/>
    </location>
</feature>
<dbReference type="Gene3D" id="3.30.70.1430">
    <property type="entry name" value="Multidrug efflux transporter AcrB pore domain"/>
    <property type="match status" value="2"/>
</dbReference>
<dbReference type="SUPFAM" id="SSF82693">
    <property type="entry name" value="Multidrug efflux transporter AcrB pore domain, PN1, PN2, PC1 and PC2 subdomains"/>
    <property type="match status" value="3"/>
</dbReference>
<dbReference type="GO" id="GO:0042910">
    <property type="term" value="F:xenobiotic transmembrane transporter activity"/>
    <property type="evidence" value="ECO:0007669"/>
    <property type="project" value="TreeGrafter"/>
</dbReference>
<feature type="transmembrane region" description="Helical" evidence="1">
    <location>
        <begin position="461"/>
        <end position="483"/>
    </location>
</feature>
<feature type="transmembrane region" description="Helical" evidence="1">
    <location>
        <begin position="529"/>
        <end position="546"/>
    </location>
</feature>
<dbReference type="PANTHER" id="PTHR32063:SF0">
    <property type="entry name" value="SWARMING MOTILITY PROTEIN SWRC"/>
    <property type="match status" value="1"/>
</dbReference>
<dbReference type="Gene3D" id="3.30.70.1440">
    <property type="entry name" value="Multidrug efflux transporter AcrB pore domain"/>
    <property type="match status" value="1"/>
</dbReference>
<organism evidence="2 3">
    <name type="scientific">Ectothiorhodospira magna</name>
    <dbReference type="NCBI Taxonomy" id="867345"/>
    <lineage>
        <taxon>Bacteria</taxon>
        <taxon>Pseudomonadati</taxon>
        <taxon>Pseudomonadota</taxon>
        <taxon>Gammaproteobacteria</taxon>
        <taxon>Chromatiales</taxon>
        <taxon>Ectothiorhodospiraceae</taxon>
        <taxon>Ectothiorhodospira</taxon>
    </lineage>
</organism>
<evidence type="ECO:0000313" key="3">
    <source>
        <dbReference type="Proteomes" id="UP000199496"/>
    </source>
</evidence>
<feature type="transmembrane region" description="Helical" evidence="1">
    <location>
        <begin position="862"/>
        <end position="881"/>
    </location>
</feature>
<accession>A0A1H9CTR5</accession>
<reference evidence="2 3" key="1">
    <citation type="submission" date="2016-10" db="EMBL/GenBank/DDBJ databases">
        <authorList>
            <person name="de Groot N.N."/>
        </authorList>
    </citation>
    <scope>NUCLEOTIDE SEQUENCE [LARGE SCALE GENOMIC DNA]</scope>
    <source>
        <strain evidence="2 3">B7-7</strain>
    </source>
</reference>
<sequence length="1037" mass="112578">MNPAVFTVSRPIFTAMMTAIVVTLGLMSLFRLPIDLMPDITFPTVSIMTSYDNAGPDEIEQLITRPVEEAVSAVPGVEEVTSTSSEGSSSVRVSFGWGTNLDAATNEVRDRLDRISNALPEEAGRPLVRRFDSAAFPIMLIGVGGNLDPIELRRLIDDRIRPRLERVPGVAAVDVWGGLEREIRVDVDPDRLQALSLGLDEIRQALRDANVIHPAGEIVRGRMDLRLRTPGEFQNLDQIRATVVAVRDGVPIHLHQVAEVRDTHQRITRIIRINDAPGVRLAIQKQSDANTVQVSRAVQEEILRLDRDFPQLNIATAIDTARHIERSIQNVGRSILYGGSLAVLVLLFFLRHLRFTLVAATAIPVSVIATFGLIYFGGFTLNLMTLGGLALGVGLMVDNAIVVIENIARRSQEEGLSPLEAATRGTGDVAAAITASTLTTLAIFLPMFFAQEMAGILFKQLAFVVAFSLFCSLLVALTLVPMLMGRQATVKPRTTPGGIHRLGTAAGGLVRGLERGYLALLDRALNHRWVVILLTLALFIGALALIPRLGTEFMTATDEGQLRVNIEMEPGTRIEVLDDAVRQIEAIITAEVPELRSMITSVGASGFRATSPSTASLNIALVPLSERGRSTEQIATALRRQVTEIPGITVRVRASQGMMMRGMGAGQDGEQLSLEVRGFDLATIDLSARELAARIGNIDGITDVRLGREDGRIQQLVRIDRTRASDLGISVAQVARTLETALSGGMAGQFRDGGSETRIWVQLRDAEHLSLDDILNLTLPGRDGDPVSLRNLVTLEAAMAPLQIERKEQQRVNTVNANISGRDLGAIVADVRAELAAMPLPRDVEILFAGDVEEQQRAFTELGLALLMAIALVYMVMASLYESLRDPFIVMFAVPLALIGVVLMLLFTDTTLNVQSLIGIIMLIGISVNNAILLVDQSARLHRREGLKVRDAVREAARRRLRPILMTSLTTILALIPLAVGFGEGAEAQAPMARAVIGGLISSTLITLLLIPALYTLFHRDRPTRQTVDGPLTHAPA</sequence>
<dbReference type="Proteomes" id="UP000199496">
    <property type="component" value="Unassembled WGS sequence"/>
</dbReference>
<evidence type="ECO:0000256" key="1">
    <source>
        <dbReference type="SAM" id="Phobius"/>
    </source>
</evidence>
<feature type="transmembrane region" description="Helical" evidence="1">
    <location>
        <begin position="914"/>
        <end position="935"/>
    </location>
</feature>
<keyword evidence="1" id="KW-0812">Transmembrane</keyword>
<feature type="transmembrane region" description="Helical" evidence="1">
    <location>
        <begin position="429"/>
        <end position="449"/>
    </location>
</feature>
<proteinExistence type="predicted"/>
<gene>
    <name evidence="2" type="ORF">SAMN05421693_11511</name>
</gene>
<feature type="transmembrane region" description="Helical" evidence="1">
    <location>
        <begin position="383"/>
        <end position="408"/>
    </location>
</feature>
<dbReference type="AlphaFoldDB" id="A0A1H9CTR5"/>
<keyword evidence="1" id="KW-0472">Membrane</keyword>
<dbReference type="Gene3D" id="3.30.2090.10">
    <property type="entry name" value="Multidrug efflux transporter AcrB TolC docking domain, DN and DC subdomains"/>
    <property type="match status" value="2"/>
</dbReference>
<evidence type="ECO:0000313" key="2">
    <source>
        <dbReference type="EMBL" id="SEQ04477.1"/>
    </source>
</evidence>
<dbReference type="Gene3D" id="1.20.1640.10">
    <property type="entry name" value="Multidrug efflux transporter AcrB transmembrane domain"/>
    <property type="match status" value="2"/>
</dbReference>
<protein>
    <submittedName>
        <fullName evidence="2">Hydrophobic/amphiphilic exporter-1, HAE1 family</fullName>
    </submittedName>
</protein>
<dbReference type="EMBL" id="FOFO01000015">
    <property type="protein sequence ID" value="SEQ04477.1"/>
    <property type="molecule type" value="Genomic_DNA"/>
</dbReference>
<dbReference type="InterPro" id="IPR027463">
    <property type="entry name" value="AcrB_DN_DC_subdom"/>
</dbReference>
<dbReference type="Pfam" id="PF00873">
    <property type="entry name" value="ACR_tran"/>
    <property type="match status" value="1"/>
</dbReference>
<dbReference type="OrthoDB" id="9758297at2"/>
<dbReference type="Gene3D" id="3.30.70.1320">
    <property type="entry name" value="Multidrug efflux transporter AcrB pore domain like"/>
    <property type="match status" value="1"/>
</dbReference>
<keyword evidence="3" id="KW-1185">Reference proteome</keyword>
<dbReference type="InterPro" id="IPR001036">
    <property type="entry name" value="Acrflvin-R"/>
</dbReference>
<feature type="transmembrane region" description="Helical" evidence="1">
    <location>
        <begin position="888"/>
        <end position="908"/>
    </location>
</feature>
<name>A0A1H9CTR5_9GAMM</name>
<dbReference type="PRINTS" id="PR00702">
    <property type="entry name" value="ACRIFLAVINRP"/>
</dbReference>
<feature type="transmembrane region" description="Helical" evidence="1">
    <location>
        <begin position="357"/>
        <end position="377"/>
    </location>
</feature>
<dbReference type="PANTHER" id="PTHR32063">
    <property type="match status" value="1"/>
</dbReference>
<dbReference type="STRING" id="867345.SAMN05421693_11511"/>
<dbReference type="GO" id="GO:0005886">
    <property type="term" value="C:plasma membrane"/>
    <property type="evidence" value="ECO:0007669"/>
    <property type="project" value="TreeGrafter"/>
</dbReference>
<feature type="transmembrane region" description="Helical" evidence="1">
    <location>
        <begin position="964"/>
        <end position="983"/>
    </location>
</feature>
<dbReference type="RefSeq" id="WP_090206623.1">
    <property type="nucleotide sequence ID" value="NZ_FOFO01000015.1"/>
</dbReference>
<feature type="transmembrane region" description="Helical" evidence="1">
    <location>
        <begin position="995"/>
        <end position="1018"/>
    </location>
</feature>
<dbReference type="SUPFAM" id="SSF82714">
    <property type="entry name" value="Multidrug efflux transporter AcrB TolC docking domain, DN and DC subdomains"/>
    <property type="match status" value="2"/>
</dbReference>
<keyword evidence="1" id="KW-1133">Transmembrane helix</keyword>
<feature type="transmembrane region" description="Helical" evidence="1">
    <location>
        <begin position="334"/>
        <end position="350"/>
    </location>
</feature>